<dbReference type="EC" id="1.-.-.-" evidence="6"/>
<dbReference type="InterPro" id="IPR036188">
    <property type="entry name" value="FAD/NAD-bd_sf"/>
</dbReference>
<keyword evidence="3 6" id="KW-0274">FAD</keyword>
<dbReference type="InterPro" id="IPR050346">
    <property type="entry name" value="FMO-like"/>
</dbReference>
<dbReference type="SUPFAM" id="SSF51905">
    <property type="entry name" value="FAD/NAD(P)-binding domain"/>
    <property type="match status" value="2"/>
</dbReference>
<comment type="cofactor">
    <cofactor evidence="6">
        <name>FAD</name>
        <dbReference type="ChEBI" id="CHEBI:57692"/>
    </cofactor>
</comment>
<feature type="compositionally biased region" description="Basic and acidic residues" evidence="7">
    <location>
        <begin position="378"/>
        <end position="401"/>
    </location>
</feature>
<evidence type="ECO:0000256" key="1">
    <source>
        <dbReference type="ARBA" id="ARBA00009183"/>
    </source>
</evidence>
<dbReference type="EMBL" id="JBJKBG010000005">
    <property type="protein sequence ID" value="KAL3738002.1"/>
    <property type="molecule type" value="Genomic_DNA"/>
</dbReference>
<organism evidence="8 9">
    <name type="scientific">Eucalyptus globulus</name>
    <name type="common">Tasmanian blue gum</name>
    <dbReference type="NCBI Taxonomy" id="34317"/>
    <lineage>
        <taxon>Eukaryota</taxon>
        <taxon>Viridiplantae</taxon>
        <taxon>Streptophyta</taxon>
        <taxon>Embryophyta</taxon>
        <taxon>Tracheophyta</taxon>
        <taxon>Spermatophyta</taxon>
        <taxon>Magnoliopsida</taxon>
        <taxon>eudicotyledons</taxon>
        <taxon>Gunneridae</taxon>
        <taxon>Pentapetalae</taxon>
        <taxon>rosids</taxon>
        <taxon>malvids</taxon>
        <taxon>Myrtales</taxon>
        <taxon>Myrtaceae</taxon>
        <taxon>Myrtoideae</taxon>
        <taxon>Eucalypteae</taxon>
        <taxon>Eucalyptus</taxon>
    </lineage>
</organism>
<keyword evidence="9" id="KW-1185">Reference proteome</keyword>
<sequence>MAASMISHHVAVVVFEHESRVGGTWVYTSSTETDPLGIDPARAVVHSSLYKSLRTNLPREVMGFSNYLFLPRVDGPGDLSRSPSHEEVLVYLEDLATEFRLEEMLRFEKEIIEVRMVEKDGKWKVRWRMRNGSGNGGGGGGGKEEEVFDAVVVCNGHYTEPRIAEIPGIDLWPGKQMHSHNYRTPEPFQDLECFRCLFPPAASAADISRDIAKVAKEVHVASRLYEVETLGIQAGYYMWLHPMIKKANEDGEVTFLDENSVCADVILHYPRYKYLFFFLETNRIMTIDDNRVRLLYKHVFPPHLAPWLSFVRLPWKYQSRWIAGALSGRIALPSEEEIMEDEKDLYSKLEALGIPKQYSHCLANSQKMYLESSRKRHAQPEVYHDEGGDETRISQVHEDSAKYPSHR</sequence>
<gene>
    <name evidence="8" type="ORF">ACJRO7_019521</name>
</gene>
<evidence type="ECO:0000313" key="8">
    <source>
        <dbReference type="EMBL" id="KAL3738002.1"/>
    </source>
</evidence>
<proteinExistence type="inferred from homology"/>
<dbReference type="InterPro" id="IPR020946">
    <property type="entry name" value="Flavin_mOase-like"/>
</dbReference>
<comment type="similarity">
    <text evidence="1 6">Belongs to the FMO family.</text>
</comment>
<comment type="caution">
    <text evidence="8">The sequence shown here is derived from an EMBL/GenBank/DDBJ whole genome shotgun (WGS) entry which is preliminary data.</text>
</comment>
<evidence type="ECO:0000256" key="2">
    <source>
        <dbReference type="ARBA" id="ARBA00022630"/>
    </source>
</evidence>
<protein>
    <recommendedName>
        <fullName evidence="6">Flavin-containing monooxygenase</fullName>
        <ecNumber evidence="6">1.-.-.-</ecNumber>
    </recommendedName>
</protein>
<dbReference type="GO" id="GO:0004497">
    <property type="term" value="F:monooxygenase activity"/>
    <property type="evidence" value="ECO:0007669"/>
    <property type="project" value="UniProtKB-KW"/>
</dbReference>
<evidence type="ECO:0000256" key="3">
    <source>
        <dbReference type="ARBA" id="ARBA00022827"/>
    </source>
</evidence>
<dbReference type="PANTHER" id="PTHR23023">
    <property type="entry name" value="DIMETHYLANILINE MONOOXYGENASE"/>
    <property type="match status" value="1"/>
</dbReference>
<dbReference type="Gene3D" id="3.50.50.60">
    <property type="entry name" value="FAD/NAD(P)-binding domain"/>
    <property type="match status" value="2"/>
</dbReference>
<evidence type="ECO:0000256" key="5">
    <source>
        <dbReference type="ARBA" id="ARBA00023002"/>
    </source>
</evidence>
<keyword evidence="2 6" id="KW-0285">Flavoprotein</keyword>
<dbReference type="PIRSF" id="PIRSF000332">
    <property type="entry name" value="FMO"/>
    <property type="match status" value="1"/>
</dbReference>
<keyword evidence="5 6" id="KW-0560">Oxidoreductase</keyword>
<keyword evidence="4" id="KW-0521">NADP</keyword>
<keyword evidence="6" id="KW-0503">Monooxygenase</keyword>
<dbReference type="InterPro" id="IPR000960">
    <property type="entry name" value="Flavin_mOase"/>
</dbReference>
<reference evidence="8 9" key="1">
    <citation type="submission" date="2024-11" db="EMBL/GenBank/DDBJ databases">
        <title>Chromosome-level genome assembly of Eucalyptus globulus Labill. provides insights into its genome evolution.</title>
        <authorList>
            <person name="Li X."/>
        </authorList>
    </citation>
    <scope>NUCLEOTIDE SEQUENCE [LARGE SCALE GENOMIC DNA]</scope>
    <source>
        <strain evidence="8">CL2024</strain>
        <tissue evidence="8">Fresh tender leaves</tissue>
    </source>
</reference>
<evidence type="ECO:0000256" key="4">
    <source>
        <dbReference type="ARBA" id="ARBA00022857"/>
    </source>
</evidence>
<evidence type="ECO:0000313" key="9">
    <source>
        <dbReference type="Proteomes" id="UP001634007"/>
    </source>
</evidence>
<accession>A0ABD3KF71</accession>
<dbReference type="Proteomes" id="UP001634007">
    <property type="component" value="Unassembled WGS sequence"/>
</dbReference>
<name>A0ABD3KF71_EUCGL</name>
<feature type="region of interest" description="Disordered" evidence="7">
    <location>
        <begin position="372"/>
        <end position="407"/>
    </location>
</feature>
<evidence type="ECO:0000256" key="7">
    <source>
        <dbReference type="SAM" id="MobiDB-lite"/>
    </source>
</evidence>
<dbReference type="AlphaFoldDB" id="A0ABD3KF71"/>
<dbReference type="Pfam" id="PF00743">
    <property type="entry name" value="FMO-like"/>
    <property type="match status" value="2"/>
</dbReference>
<evidence type="ECO:0000256" key="6">
    <source>
        <dbReference type="RuleBase" id="RU361177"/>
    </source>
</evidence>